<keyword evidence="3" id="KW-1185">Reference proteome</keyword>
<sequence length="77" mass="8279">MSKSGVDPNMAQVGWAEKASLKPLPLAFPLPPVKRDVYLWYASLGGLSSHGDFRRRSPGSTETGVPWGQAEAPLSAR</sequence>
<gene>
    <name evidence="2" type="ORF">SAMN04488568_102337</name>
</gene>
<feature type="region of interest" description="Disordered" evidence="1">
    <location>
        <begin position="48"/>
        <end position="77"/>
    </location>
</feature>
<dbReference type="AlphaFoldDB" id="A0A1G9NG00"/>
<protein>
    <submittedName>
        <fullName evidence="2">Uncharacterized protein</fullName>
    </submittedName>
</protein>
<proteinExistence type="predicted"/>
<accession>A0A1G9NG00</accession>
<evidence type="ECO:0000313" key="3">
    <source>
        <dbReference type="Proteomes" id="UP000199759"/>
    </source>
</evidence>
<organism evidence="2 3">
    <name type="scientific">Maricaulis salignorans</name>
    <dbReference type="NCBI Taxonomy" id="144026"/>
    <lineage>
        <taxon>Bacteria</taxon>
        <taxon>Pseudomonadati</taxon>
        <taxon>Pseudomonadota</taxon>
        <taxon>Alphaproteobacteria</taxon>
        <taxon>Maricaulales</taxon>
        <taxon>Maricaulaceae</taxon>
        <taxon>Maricaulis</taxon>
    </lineage>
</organism>
<evidence type="ECO:0000313" key="2">
    <source>
        <dbReference type="EMBL" id="SDL85496.1"/>
    </source>
</evidence>
<reference evidence="2 3" key="1">
    <citation type="submission" date="2016-10" db="EMBL/GenBank/DDBJ databases">
        <authorList>
            <person name="de Groot N.N."/>
        </authorList>
    </citation>
    <scope>NUCLEOTIDE SEQUENCE [LARGE SCALE GENOMIC DNA]</scope>
    <source>
        <strain evidence="2 3">DSM 16077</strain>
    </source>
</reference>
<dbReference type="EMBL" id="FNHG01000002">
    <property type="protein sequence ID" value="SDL85496.1"/>
    <property type="molecule type" value="Genomic_DNA"/>
</dbReference>
<name>A0A1G9NG00_9PROT</name>
<evidence type="ECO:0000256" key="1">
    <source>
        <dbReference type="SAM" id="MobiDB-lite"/>
    </source>
</evidence>
<dbReference type="Proteomes" id="UP000199759">
    <property type="component" value="Unassembled WGS sequence"/>
</dbReference>